<protein>
    <submittedName>
        <fullName evidence="1">Uncharacterized protein</fullName>
    </submittedName>
</protein>
<dbReference type="Proteomes" id="UP000824533">
    <property type="component" value="Linkage Group LG23"/>
</dbReference>
<evidence type="ECO:0000313" key="1">
    <source>
        <dbReference type="EMBL" id="KAJ0171915.1"/>
    </source>
</evidence>
<proteinExistence type="predicted"/>
<sequence length="140" mass="15755">MYFKIICASVALLSIISIADANDIRLGYATPRAKKIFSEIKEADPALWKRTDDVIINTPNNDLIEAVYVTDLREDKDGEAYIESGGVGMKSVTIALKSPTILRGYKFEIEVYAVDPSSQYQTKGVYSQDLYSDSQYPRKW</sequence>
<name>A0ACC1CJZ6_9NEOP</name>
<keyword evidence="2" id="KW-1185">Reference proteome</keyword>
<dbReference type="EMBL" id="CM034409">
    <property type="protein sequence ID" value="KAJ0171915.1"/>
    <property type="molecule type" value="Genomic_DNA"/>
</dbReference>
<evidence type="ECO:0000313" key="2">
    <source>
        <dbReference type="Proteomes" id="UP000824533"/>
    </source>
</evidence>
<organism evidence="1 2">
    <name type="scientific">Dendrolimus kikuchii</name>
    <dbReference type="NCBI Taxonomy" id="765133"/>
    <lineage>
        <taxon>Eukaryota</taxon>
        <taxon>Metazoa</taxon>
        <taxon>Ecdysozoa</taxon>
        <taxon>Arthropoda</taxon>
        <taxon>Hexapoda</taxon>
        <taxon>Insecta</taxon>
        <taxon>Pterygota</taxon>
        <taxon>Neoptera</taxon>
        <taxon>Endopterygota</taxon>
        <taxon>Lepidoptera</taxon>
        <taxon>Glossata</taxon>
        <taxon>Ditrysia</taxon>
        <taxon>Bombycoidea</taxon>
        <taxon>Lasiocampidae</taxon>
        <taxon>Dendrolimus</taxon>
    </lineage>
</organism>
<gene>
    <name evidence="1" type="ORF">K1T71_012678</name>
</gene>
<reference evidence="1 2" key="1">
    <citation type="journal article" date="2021" name="Front. Genet.">
        <title>Chromosome-Level Genome Assembly Reveals Significant Gene Expansion in the Toll and IMD Signaling Pathways of Dendrolimus kikuchii.</title>
        <authorList>
            <person name="Zhou J."/>
            <person name="Wu P."/>
            <person name="Xiong Z."/>
            <person name="Liu N."/>
            <person name="Zhao N."/>
            <person name="Ji M."/>
            <person name="Qiu Y."/>
            <person name="Yang B."/>
        </authorList>
    </citation>
    <scope>NUCLEOTIDE SEQUENCE [LARGE SCALE GENOMIC DNA]</scope>
    <source>
        <strain evidence="1">Ann1</strain>
    </source>
</reference>
<comment type="caution">
    <text evidence="1">The sequence shown here is derived from an EMBL/GenBank/DDBJ whole genome shotgun (WGS) entry which is preliminary data.</text>
</comment>
<accession>A0ACC1CJZ6</accession>